<reference evidence="9" key="1">
    <citation type="submission" date="2016-04" db="UniProtKB">
        <authorList>
            <consortium name="WormBaseParasite"/>
        </authorList>
    </citation>
    <scope>IDENTIFICATION</scope>
</reference>
<evidence type="ECO:0000259" key="5">
    <source>
        <dbReference type="PROSITE" id="PS50011"/>
    </source>
</evidence>
<dbReference type="GO" id="GO:2000369">
    <property type="term" value="P:regulation of clathrin-dependent endocytosis"/>
    <property type="evidence" value="ECO:0007669"/>
    <property type="project" value="TreeGrafter"/>
</dbReference>
<sequence>MSDLLRSAFNYFSQPPQGSGVLIGKTDHPLVGTTVDVGPYRVKIRSLIAEGNASGYALVFSAQDSQGNWYALKRQLAADRDAANAVVREIEFLRSLSGHPAIIKFVQAAQVAPRDSGRSEYYLLTELCSGGNVVELLQRGPLSVSQVAKIFYAASQAVYHMHSKNPPITHRDMKVENLLFDCTGRVKLCDFGSATTEIIRPDESWSVSRRTQLEEDLARFTTPMYRAPEVLDVYSDYILGPPQDVWALGCILYYLCYRKHPFEDSAKLRIINAKYTLPENETGYNMFHPLIRRCLEIDPKKRVPVKDLCEQTKALATALNIDLESPVDGVEKQLLSSSTVLDNLGGGGDRFSQQRQFANRNSPPRPPPPAVHKPGLGRQEPSAQQHASAVFGALKGQGMSWFKNIKDKTAAVAQTVQSTYGGRGPDVVFVTTKLVLAPLSEAVPEALAAQAEEAMRSYILDHGKGRFAIYNLSPRRLRCDYSERLSEIPMPLISSDVAPTLKYVLNVCRNMILYLEQCATNFVVITGPEVYCCLMGAALLLYGALFTKPLLALQFIESKRNLPVLPASSHHILNLLSTVVNSTPQEIRGMVHNRQISLNSLLISPPPKFNIARTGCRPVIDVLVGGHKLWSSKKSYDLLRAYDSPSCSTAEIDLENLVVTGEVQVLVYHARWSKVHGKIQELFMFSFCFHSNFIDPNTHIFELSKGDLDIHPDDEQKFGPCFRVGVRLHIDDNDREFNTAELPNFLHYDANSIRKDVLVSNREEYDAIFASHELGKADIHYKPVNEQPERKKAERDDLVLPMQQLEISTNSGGNATDFFSTLSWSDDGASKTQPHQGEGKKRDVAEEYERLYGIRVGGDEIEDPEAELYKFDYEKAPKEEPLQQNPVTNSIRDVDLLGLDNDSSCVSLDGTAYQFSSENLTANVEGNSHSVNSSTDFLNRGYNLSGTGKDGSDDSLLAFSALRPPEQTSNIHRNVSAPSFTSPPQKKPVFDPFADFLAAHPDPAPSASTSKPCSIIINCEIGASGPSSGRATPSVQRPNYSRSHFDALSSIGGAKPKLNDNTFDDLLSSQGFSSSKGQKSISELRREEENKQLDPVSIKMRDWVTGKEGNIRALLGSLNDVLWPGADKWVQPSMGELLSANQVKKYYRKACLVIHPDKQVGTENEDLARAIFTELNDAWSAFEAAGSPAL</sequence>
<evidence type="ECO:0000256" key="3">
    <source>
        <dbReference type="ARBA" id="ARBA00022741"/>
    </source>
</evidence>
<reference evidence="7 8" key="2">
    <citation type="submission" date="2018-10" db="EMBL/GenBank/DDBJ databases">
        <authorList>
            <consortium name="Pathogen Informatics"/>
        </authorList>
    </citation>
    <scope>NUCLEOTIDE SEQUENCE [LARGE SCALE GENOMIC DNA]</scope>
</reference>
<comment type="subcellular location">
    <subcellularLocation>
        <location evidence="1">Cytoplasmic vesicle</location>
        <location evidence="1">Clathrin-coated vesicle</location>
    </subcellularLocation>
</comment>
<accession>A0A0N4UW17</accession>
<dbReference type="GO" id="GO:0005524">
    <property type="term" value="F:ATP binding"/>
    <property type="evidence" value="ECO:0007669"/>
    <property type="project" value="InterPro"/>
</dbReference>
<dbReference type="PANTHER" id="PTHR22967">
    <property type="entry name" value="SERINE/THREONINE PROTEIN KINASE"/>
    <property type="match status" value="1"/>
</dbReference>
<dbReference type="SMART" id="SM00220">
    <property type="entry name" value="S_TKc"/>
    <property type="match status" value="1"/>
</dbReference>
<dbReference type="PROSITE" id="PS50011">
    <property type="entry name" value="PROTEIN_KINASE_DOM"/>
    <property type="match status" value="1"/>
</dbReference>
<dbReference type="PROSITE" id="PS00108">
    <property type="entry name" value="PROTEIN_KINASE_ST"/>
    <property type="match status" value="1"/>
</dbReference>
<dbReference type="InterPro" id="IPR035892">
    <property type="entry name" value="C2_domain_sf"/>
</dbReference>
<dbReference type="CDD" id="cd06257">
    <property type="entry name" value="DnaJ"/>
    <property type="match status" value="1"/>
</dbReference>
<dbReference type="GO" id="GO:0004674">
    <property type="term" value="F:protein serine/threonine kinase activity"/>
    <property type="evidence" value="ECO:0007669"/>
    <property type="project" value="TreeGrafter"/>
</dbReference>
<dbReference type="InterPro" id="IPR011009">
    <property type="entry name" value="Kinase-like_dom_sf"/>
</dbReference>
<dbReference type="PANTHER" id="PTHR22967:SF105">
    <property type="entry name" value="CYCLIN-G-ASSOCIATED KINASE"/>
    <property type="match status" value="1"/>
</dbReference>
<feature type="compositionally biased region" description="Polar residues" evidence="4">
    <location>
        <begin position="823"/>
        <end position="835"/>
    </location>
</feature>
<feature type="domain" description="Protein kinase" evidence="5">
    <location>
        <begin position="45"/>
        <end position="315"/>
    </location>
</feature>
<dbReference type="InterPro" id="IPR014020">
    <property type="entry name" value="Tensin_C2-dom"/>
</dbReference>
<dbReference type="Gene3D" id="2.60.40.1110">
    <property type="match status" value="1"/>
</dbReference>
<dbReference type="InterPro" id="IPR001623">
    <property type="entry name" value="DnaJ_domain"/>
</dbReference>
<evidence type="ECO:0000313" key="8">
    <source>
        <dbReference type="Proteomes" id="UP000274131"/>
    </source>
</evidence>
<comment type="similarity">
    <text evidence="2">Belongs to the protein kinase superfamily. AGC Ser/Thr protein kinase family. PKC subfamily.</text>
</comment>
<evidence type="ECO:0000313" key="7">
    <source>
        <dbReference type="EMBL" id="VDD86228.1"/>
    </source>
</evidence>
<dbReference type="STRING" id="51028.A0A0N4UW17"/>
<feature type="compositionally biased region" description="Basic and acidic residues" evidence="4">
    <location>
        <begin position="1082"/>
        <end position="1092"/>
    </location>
</feature>
<dbReference type="Proteomes" id="UP000274131">
    <property type="component" value="Unassembled WGS sequence"/>
</dbReference>
<gene>
    <name evidence="7" type="ORF">EVEC_LOCUS1371</name>
</gene>
<dbReference type="InterPro" id="IPR029021">
    <property type="entry name" value="Prot-tyrosine_phosphatase-like"/>
</dbReference>
<dbReference type="SMART" id="SM01326">
    <property type="entry name" value="PTEN_C2"/>
    <property type="match status" value="1"/>
</dbReference>
<evidence type="ECO:0000259" key="6">
    <source>
        <dbReference type="PROSITE" id="PS51182"/>
    </source>
</evidence>
<feature type="region of interest" description="Disordered" evidence="4">
    <location>
        <begin position="351"/>
        <end position="387"/>
    </location>
</feature>
<feature type="region of interest" description="Disordered" evidence="4">
    <location>
        <begin position="1069"/>
        <end position="1092"/>
    </location>
</feature>
<evidence type="ECO:0000313" key="9">
    <source>
        <dbReference type="WBParaSite" id="EVEC_0000166301-mRNA-1"/>
    </source>
</evidence>
<dbReference type="EMBL" id="UXUI01007202">
    <property type="protein sequence ID" value="VDD86228.1"/>
    <property type="molecule type" value="Genomic_DNA"/>
</dbReference>
<organism evidence="9">
    <name type="scientific">Enterobius vermicularis</name>
    <name type="common">Human pinworm</name>
    <dbReference type="NCBI Taxonomy" id="51028"/>
    <lineage>
        <taxon>Eukaryota</taxon>
        <taxon>Metazoa</taxon>
        <taxon>Ecdysozoa</taxon>
        <taxon>Nematoda</taxon>
        <taxon>Chromadorea</taxon>
        <taxon>Rhabditida</taxon>
        <taxon>Spirurina</taxon>
        <taxon>Oxyuridomorpha</taxon>
        <taxon>Oxyuroidea</taxon>
        <taxon>Oxyuridae</taxon>
        <taxon>Enterobius</taxon>
    </lineage>
</organism>
<dbReference type="InterPro" id="IPR008271">
    <property type="entry name" value="Ser/Thr_kinase_AS"/>
</dbReference>
<feature type="compositionally biased region" description="Low complexity" evidence="4">
    <location>
        <begin position="1069"/>
        <end position="1080"/>
    </location>
</feature>
<dbReference type="Gene3D" id="3.90.190.10">
    <property type="entry name" value="Protein tyrosine phosphatase superfamily"/>
    <property type="match status" value="1"/>
</dbReference>
<dbReference type="SUPFAM" id="SSF56112">
    <property type="entry name" value="Protein kinase-like (PK-like)"/>
    <property type="match status" value="1"/>
</dbReference>
<dbReference type="SUPFAM" id="SSF49562">
    <property type="entry name" value="C2 domain (Calcium/lipid-binding domain, CaLB)"/>
    <property type="match status" value="1"/>
</dbReference>
<dbReference type="Gene3D" id="1.10.510.10">
    <property type="entry name" value="Transferase(Phosphotransferase) domain 1"/>
    <property type="match status" value="1"/>
</dbReference>
<dbReference type="GO" id="GO:0035612">
    <property type="term" value="F:AP-2 adaptor complex binding"/>
    <property type="evidence" value="ECO:0007669"/>
    <property type="project" value="TreeGrafter"/>
</dbReference>
<protein>
    <submittedName>
        <fullName evidence="9">Cyclin-G-associated kinase</fullName>
    </submittedName>
</protein>
<feature type="compositionally biased region" description="Polar residues" evidence="4">
    <location>
        <begin position="351"/>
        <end position="362"/>
    </location>
</feature>
<dbReference type="WBParaSite" id="EVEC_0000166301-mRNA-1">
    <property type="protein sequence ID" value="EVEC_0000166301-mRNA-1"/>
    <property type="gene ID" value="EVEC_0000166301"/>
</dbReference>
<keyword evidence="3" id="KW-0547">Nucleotide-binding</keyword>
<keyword evidence="8" id="KW-1185">Reference proteome</keyword>
<dbReference type="OrthoDB" id="1717591at2759"/>
<dbReference type="FunFam" id="1.10.287.110:FF:000002">
    <property type="entry name" value="putative tyrosine-protein phosphatase auxilin isoform X2"/>
    <property type="match status" value="1"/>
</dbReference>
<dbReference type="Gene3D" id="1.10.287.110">
    <property type="entry name" value="DnaJ domain"/>
    <property type="match status" value="1"/>
</dbReference>
<evidence type="ECO:0000256" key="4">
    <source>
        <dbReference type="SAM" id="MobiDB-lite"/>
    </source>
</evidence>
<dbReference type="SUPFAM" id="SSF46565">
    <property type="entry name" value="Chaperone J-domain"/>
    <property type="match status" value="1"/>
</dbReference>
<name>A0A0N4UW17_ENTVE</name>
<dbReference type="PROSITE" id="PS51182">
    <property type="entry name" value="C2_TENSIN"/>
    <property type="match status" value="1"/>
</dbReference>
<dbReference type="AlphaFoldDB" id="A0A0N4UW17"/>
<dbReference type="InterPro" id="IPR036869">
    <property type="entry name" value="J_dom_sf"/>
</dbReference>
<proteinExistence type="inferred from homology"/>
<feature type="region of interest" description="Disordered" evidence="4">
    <location>
        <begin position="823"/>
        <end position="844"/>
    </location>
</feature>
<evidence type="ECO:0000256" key="1">
    <source>
        <dbReference type="ARBA" id="ARBA00004132"/>
    </source>
</evidence>
<dbReference type="Pfam" id="PF10409">
    <property type="entry name" value="PTEN_C2"/>
    <property type="match status" value="1"/>
</dbReference>
<dbReference type="GO" id="GO:0030136">
    <property type="term" value="C:clathrin-coated vesicle"/>
    <property type="evidence" value="ECO:0007669"/>
    <property type="project" value="UniProtKB-SubCell"/>
</dbReference>
<dbReference type="GO" id="GO:0045747">
    <property type="term" value="P:positive regulation of Notch signaling pathway"/>
    <property type="evidence" value="ECO:0007669"/>
    <property type="project" value="TreeGrafter"/>
</dbReference>
<feature type="domain" description="C2 tensin-type" evidence="6">
    <location>
        <begin position="593"/>
        <end position="731"/>
    </location>
</feature>
<dbReference type="Pfam" id="PF00069">
    <property type="entry name" value="Pkinase"/>
    <property type="match status" value="1"/>
</dbReference>
<dbReference type="InterPro" id="IPR000719">
    <property type="entry name" value="Prot_kinase_dom"/>
</dbReference>
<evidence type="ECO:0000256" key="2">
    <source>
        <dbReference type="ARBA" id="ARBA00005490"/>
    </source>
</evidence>